<dbReference type="EMBL" id="JADEXP010000126">
    <property type="protein sequence ID" value="MBE9067908.1"/>
    <property type="molecule type" value="Genomic_DNA"/>
</dbReference>
<evidence type="ECO:0000313" key="1">
    <source>
        <dbReference type="EMBL" id="MBE9067908.1"/>
    </source>
</evidence>
<reference evidence="2" key="1">
    <citation type="submission" date="2020-10" db="EMBL/GenBank/DDBJ databases">
        <authorList>
            <person name="Castelo-Branco R."/>
            <person name="Eusebio N."/>
            <person name="Adriana R."/>
            <person name="Vieira A."/>
            <person name="Brugerolle De Fraissinette N."/>
            <person name="Rezende De Castro R."/>
            <person name="Schneider M.P."/>
            <person name="Vasconcelos V."/>
            <person name="Leao P.N."/>
        </authorList>
    </citation>
    <scope>NUCLEOTIDE SEQUENCE</scope>
    <source>
        <strain evidence="2">LEGE 11479</strain>
    </source>
</reference>
<dbReference type="Proteomes" id="UP000615026">
    <property type="component" value="Unassembled WGS sequence"/>
</dbReference>
<comment type="caution">
    <text evidence="2">The sequence shown here is derived from an EMBL/GenBank/DDBJ whole genome shotgun (WGS) entry which is preliminary data.</text>
</comment>
<name>A0A928ZWG5_LEPEC</name>
<gene>
    <name evidence="1" type="ORF">IQ260_14740</name>
    <name evidence="2" type="ORF">IQ260_18865</name>
</gene>
<dbReference type="EMBL" id="JADEXP010000194">
    <property type="protein sequence ID" value="MBE9068712.1"/>
    <property type="molecule type" value="Genomic_DNA"/>
</dbReference>
<proteinExistence type="predicted"/>
<keyword evidence="3" id="KW-1185">Reference proteome</keyword>
<protein>
    <submittedName>
        <fullName evidence="2">Uncharacterized protein</fullName>
    </submittedName>
</protein>
<sequence length="50" mass="5640">PTTQPTSRDVVEIVGLFQELKGALPEAQETTVRAFASTLFMQRRKEDAEF</sequence>
<evidence type="ECO:0000313" key="3">
    <source>
        <dbReference type="Proteomes" id="UP000615026"/>
    </source>
</evidence>
<dbReference type="AlphaFoldDB" id="A0A928ZWG5"/>
<accession>A0A928ZWG5</accession>
<feature type="non-terminal residue" evidence="2">
    <location>
        <position position="1"/>
    </location>
</feature>
<organism evidence="2 3">
    <name type="scientific">Leptolyngbya cf. ectocarpi LEGE 11479</name>
    <dbReference type="NCBI Taxonomy" id="1828722"/>
    <lineage>
        <taxon>Bacteria</taxon>
        <taxon>Bacillati</taxon>
        <taxon>Cyanobacteriota</taxon>
        <taxon>Cyanophyceae</taxon>
        <taxon>Leptolyngbyales</taxon>
        <taxon>Leptolyngbyaceae</taxon>
        <taxon>Leptolyngbya group</taxon>
        <taxon>Leptolyngbya</taxon>
    </lineage>
</organism>
<evidence type="ECO:0000313" key="2">
    <source>
        <dbReference type="EMBL" id="MBE9068712.1"/>
    </source>
</evidence>